<evidence type="ECO:0000256" key="3">
    <source>
        <dbReference type="ARBA" id="ARBA00022525"/>
    </source>
</evidence>
<sequence>MVPAALLLLSVLASPAVAADPVSVTLYYESLCPYCRDFIVGSFSEAWQAVPEIMDVTFLPWGNARSVDQPDGSVTISCQHGEQECYFNVVHACALKMAPSNSVAIDFIVCMESNGQDTQGCAAQTGLDGAALESCAVDPAMDAEMLRLRDITDAADPPLRGVPTVEVNGSQHPQNEIISDLLTVVCREYQGTKPAGCP</sequence>
<dbReference type="SUPFAM" id="SSF52833">
    <property type="entry name" value="Thioredoxin-like"/>
    <property type="match status" value="1"/>
</dbReference>
<proteinExistence type="inferred from homology"/>
<gene>
    <name evidence="7" type="primary">IFI30_0</name>
    <name evidence="7" type="ORF">FJT64_008711</name>
</gene>
<feature type="signal peptide" evidence="6">
    <location>
        <begin position="1"/>
        <end position="18"/>
    </location>
</feature>
<comment type="similarity">
    <text evidence="2">Belongs to the GILT family.</text>
</comment>
<name>A0A6A4VKB9_AMPAM</name>
<accession>A0A6A4VKB9</accession>
<dbReference type="InterPro" id="IPR004911">
    <property type="entry name" value="Interferon-induced_GILT"/>
</dbReference>
<dbReference type="Proteomes" id="UP000440578">
    <property type="component" value="Unassembled WGS sequence"/>
</dbReference>
<evidence type="ECO:0000256" key="1">
    <source>
        <dbReference type="ARBA" id="ARBA00004613"/>
    </source>
</evidence>
<dbReference type="Gene3D" id="3.40.30.10">
    <property type="entry name" value="Glutaredoxin"/>
    <property type="match status" value="1"/>
</dbReference>
<evidence type="ECO:0000313" key="8">
    <source>
        <dbReference type="Proteomes" id="UP000440578"/>
    </source>
</evidence>
<dbReference type="AlphaFoldDB" id="A0A6A4VKB9"/>
<keyword evidence="8" id="KW-1185">Reference proteome</keyword>
<keyword evidence="4 6" id="KW-0732">Signal</keyword>
<keyword evidence="5" id="KW-0325">Glycoprotein</keyword>
<dbReference type="EMBL" id="VIIS01001744">
    <property type="protein sequence ID" value="KAF0293479.1"/>
    <property type="molecule type" value="Genomic_DNA"/>
</dbReference>
<comment type="caution">
    <text evidence="7">The sequence shown here is derived from an EMBL/GenBank/DDBJ whole genome shotgun (WGS) entry which is preliminary data.</text>
</comment>
<comment type="subcellular location">
    <subcellularLocation>
        <location evidence="1">Secreted</location>
    </subcellularLocation>
</comment>
<evidence type="ECO:0000313" key="7">
    <source>
        <dbReference type="EMBL" id="KAF0293479.1"/>
    </source>
</evidence>
<dbReference type="GO" id="GO:0005576">
    <property type="term" value="C:extracellular region"/>
    <property type="evidence" value="ECO:0007669"/>
    <property type="project" value="UniProtKB-SubCell"/>
</dbReference>
<evidence type="ECO:0000256" key="6">
    <source>
        <dbReference type="SAM" id="SignalP"/>
    </source>
</evidence>
<dbReference type="PANTHER" id="PTHR13234">
    <property type="entry name" value="GAMMA-INTERFERON INDUCIBLE LYSOSOMAL THIOL REDUCTASE GILT"/>
    <property type="match status" value="1"/>
</dbReference>
<keyword evidence="3" id="KW-0964">Secreted</keyword>
<dbReference type="OrthoDB" id="958254at2759"/>
<dbReference type="GO" id="GO:0016671">
    <property type="term" value="F:oxidoreductase activity, acting on a sulfur group of donors, disulfide as acceptor"/>
    <property type="evidence" value="ECO:0007669"/>
    <property type="project" value="InterPro"/>
</dbReference>
<dbReference type="InterPro" id="IPR036249">
    <property type="entry name" value="Thioredoxin-like_sf"/>
</dbReference>
<evidence type="ECO:0000256" key="4">
    <source>
        <dbReference type="ARBA" id="ARBA00022729"/>
    </source>
</evidence>
<protein>
    <submittedName>
        <fullName evidence="7">Gamma-interferon-inducible lysosomal thiol reductase</fullName>
    </submittedName>
</protein>
<organism evidence="7 8">
    <name type="scientific">Amphibalanus amphitrite</name>
    <name type="common">Striped barnacle</name>
    <name type="synonym">Balanus amphitrite</name>
    <dbReference type="NCBI Taxonomy" id="1232801"/>
    <lineage>
        <taxon>Eukaryota</taxon>
        <taxon>Metazoa</taxon>
        <taxon>Ecdysozoa</taxon>
        <taxon>Arthropoda</taxon>
        <taxon>Crustacea</taxon>
        <taxon>Multicrustacea</taxon>
        <taxon>Cirripedia</taxon>
        <taxon>Thoracica</taxon>
        <taxon>Thoracicalcarea</taxon>
        <taxon>Balanomorpha</taxon>
        <taxon>Balanoidea</taxon>
        <taxon>Balanidae</taxon>
        <taxon>Amphibalaninae</taxon>
        <taxon>Amphibalanus</taxon>
    </lineage>
</organism>
<dbReference type="PANTHER" id="PTHR13234:SF8">
    <property type="entry name" value="GAMMA-INTERFERON-INDUCIBLE LYSOSOMAL THIOL REDUCTASE"/>
    <property type="match status" value="1"/>
</dbReference>
<feature type="chain" id="PRO_5025366783" evidence="6">
    <location>
        <begin position="19"/>
        <end position="198"/>
    </location>
</feature>
<evidence type="ECO:0000256" key="2">
    <source>
        <dbReference type="ARBA" id="ARBA00005679"/>
    </source>
</evidence>
<evidence type="ECO:0000256" key="5">
    <source>
        <dbReference type="ARBA" id="ARBA00023180"/>
    </source>
</evidence>
<dbReference type="Pfam" id="PF03227">
    <property type="entry name" value="GILT"/>
    <property type="match status" value="1"/>
</dbReference>
<reference evidence="7 8" key="1">
    <citation type="submission" date="2019-07" db="EMBL/GenBank/DDBJ databases">
        <title>Draft genome assembly of a fouling barnacle, Amphibalanus amphitrite (Darwin, 1854): The first reference genome for Thecostraca.</title>
        <authorList>
            <person name="Kim W."/>
        </authorList>
    </citation>
    <scope>NUCLEOTIDE SEQUENCE [LARGE SCALE GENOMIC DNA]</scope>
    <source>
        <strain evidence="7">SNU_AA5</strain>
        <tissue evidence="7">Soma without cirri and trophi</tissue>
    </source>
</reference>